<dbReference type="Pfam" id="PF01936">
    <property type="entry name" value="NYN"/>
    <property type="match status" value="1"/>
</dbReference>
<evidence type="ECO:0000259" key="1">
    <source>
        <dbReference type="Pfam" id="PF01936"/>
    </source>
</evidence>
<sequence length="194" mass="21870">MDRVAVFFDYQNVAGWAQRCFSAADGHIWPKATAELLVSRRRRPSQLVDTRVYRGRPNPTRQAVSARANDRQTADWEATGVTVIRRNLQYPPQWPDVPASEKGIDVALAVDLVKHAMRGTIDVAIVFSSDKDILPAIELVYDETPCHVELACWSGGRRLRIDDTQTPWGHFLNEADFLHVQDPTNYADPSLPSM</sequence>
<gene>
    <name evidence="2" type="ORF">NCTC11636_02457</name>
</gene>
<dbReference type="KEGG" id="ahw:NCTC11636_02457"/>
<evidence type="ECO:0000313" key="3">
    <source>
        <dbReference type="Proteomes" id="UP000266895"/>
    </source>
</evidence>
<reference evidence="2 3" key="1">
    <citation type="submission" date="2018-12" db="EMBL/GenBank/DDBJ databases">
        <authorList>
            <consortium name="Pathogen Informatics"/>
        </authorList>
    </citation>
    <scope>NUCLEOTIDE SEQUENCE [LARGE SCALE GENOMIC DNA]</scope>
    <source>
        <strain evidence="2 3">NCTC11636</strain>
    </source>
</reference>
<protein>
    <submittedName>
        <fullName evidence="2">NYN domain</fullName>
    </submittedName>
</protein>
<dbReference type="GO" id="GO:0004540">
    <property type="term" value="F:RNA nuclease activity"/>
    <property type="evidence" value="ECO:0007669"/>
    <property type="project" value="InterPro"/>
</dbReference>
<accession>A0A3S4R2J4</accession>
<keyword evidence="3" id="KW-1185">Reference proteome</keyword>
<dbReference type="Gene3D" id="3.40.50.1010">
    <property type="entry name" value="5'-nuclease"/>
    <property type="match status" value="1"/>
</dbReference>
<organism evidence="2 3">
    <name type="scientific">Actinomyces howellii</name>
    <dbReference type="NCBI Taxonomy" id="52771"/>
    <lineage>
        <taxon>Bacteria</taxon>
        <taxon>Bacillati</taxon>
        <taxon>Actinomycetota</taxon>
        <taxon>Actinomycetes</taxon>
        <taxon>Actinomycetales</taxon>
        <taxon>Actinomycetaceae</taxon>
        <taxon>Actinomyces</taxon>
    </lineage>
</organism>
<evidence type="ECO:0000313" key="2">
    <source>
        <dbReference type="EMBL" id="VEG29984.1"/>
    </source>
</evidence>
<dbReference type="AlphaFoldDB" id="A0A3S4R2J4"/>
<name>A0A3S4R2J4_9ACTO</name>
<proteinExistence type="predicted"/>
<dbReference type="EMBL" id="LR134350">
    <property type="protein sequence ID" value="VEG29984.1"/>
    <property type="molecule type" value="Genomic_DNA"/>
</dbReference>
<dbReference type="OrthoDB" id="4941654at2"/>
<dbReference type="InterPro" id="IPR021139">
    <property type="entry name" value="NYN"/>
</dbReference>
<dbReference type="RefSeq" id="WP_126383481.1">
    <property type="nucleotide sequence ID" value="NZ_LR134350.1"/>
</dbReference>
<dbReference type="Proteomes" id="UP000266895">
    <property type="component" value="Chromosome"/>
</dbReference>
<feature type="domain" description="NYN" evidence="1">
    <location>
        <begin position="3"/>
        <end position="149"/>
    </location>
</feature>